<feature type="compositionally biased region" description="Basic residues" evidence="1">
    <location>
        <begin position="102"/>
        <end position="112"/>
    </location>
</feature>
<dbReference type="EMBL" id="KN825131">
    <property type="protein sequence ID" value="KIK94077.1"/>
    <property type="molecule type" value="Genomic_DNA"/>
</dbReference>
<dbReference type="Gene3D" id="1.20.58.340">
    <property type="entry name" value="Magnesium transport protein CorA, transmembrane region"/>
    <property type="match status" value="1"/>
</dbReference>
<feature type="transmembrane region" description="Helical" evidence="2">
    <location>
        <begin position="621"/>
        <end position="641"/>
    </location>
</feature>
<dbReference type="InParanoid" id="A0A0D0DAC9"/>
<dbReference type="CDD" id="cd12829">
    <property type="entry name" value="Alr1p-like"/>
    <property type="match status" value="1"/>
</dbReference>
<feature type="transmembrane region" description="Helical" evidence="2">
    <location>
        <begin position="661"/>
        <end position="686"/>
    </location>
</feature>
<accession>A0A0D0DAC9</accession>
<dbReference type="InterPro" id="IPR044089">
    <property type="entry name" value="Alr1-like"/>
</dbReference>
<feature type="region of interest" description="Disordered" evidence="1">
    <location>
        <begin position="446"/>
        <end position="467"/>
    </location>
</feature>
<dbReference type="PANTHER" id="PTHR21535:SF90">
    <property type="entry name" value="CORA METAL ION TRANSPORTER"/>
    <property type="match status" value="1"/>
</dbReference>
<organism evidence="3 4">
    <name type="scientific">Paxillus rubicundulus Ve08.2h10</name>
    <dbReference type="NCBI Taxonomy" id="930991"/>
    <lineage>
        <taxon>Eukaryota</taxon>
        <taxon>Fungi</taxon>
        <taxon>Dikarya</taxon>
        <taxon>Basidiomycota</taxon>
        <taxon>Agaricomycotina</taxon>
        <taxon>Agaricomycetes</taxon>
        <taxon>Agaricomycetidae</taxon>
        <taxon>Boletales</taxon>
        <taxon>Paxilineae</taxon>
        <taxon>Paxillaceae</taxon>
        <taxon>Paxillus</taxon>
    </lineage>
</organism>
<evidence type="ECO:0000256" key="2">
    <source>
        <dbReference type="SAM" id="Phobius"/>
    </source>
</evidence>
<dbReference type="PANTHER" id="PTHR21535">
    <property type="entry name" value="MAGNESIUM AND COBALT TRANSPORT PROTEIN/MITOCHONDRIAL IMPORT INNER MEMBRANE TRANSLOCASE SUBUNIT TIM8"/>
    <property type="match status" value="1"/>
</dbReference>
<sequence length="698" mass="78423">MSMASLHKLSDTLAEEPHAEIDDIYRGDHPPPRPADVESFCSPPESSSSSSSSSGSFITGIGALAAVVEHAITRWARRNSSGSSSSTSSLSSKSHRSSVFTRSRHNRRRRQKPSSATLQSLASERDVAARIRARHESRRVPREFTLYLPPELNFGQSELSSPYPRYPTEHVCRSSSLPQVLNELESCLKKSSKLRRNKEKAQAMSSLSPLSVYQDHALPDSVKAPSRPASFTDLTALRPSRKGKQKEPTGVRLAVSPAPGTPPDIRRAPKAWWLDVANPTWDDMRSIGKLLHLHPLTLEDILQQDTREKLELFPKLGYHFIVFRAIESTAAGDRSHAERDLYQVDEGLVREAGVYLVVFREGICTFHFTDISGHTERVRNRVKLLQDSFHMSSDWIAHGLLDSIVDSFFPTLKEIEKEVAAIEALVFSNGNVVDDISMTSTVTVDDTHDPVEEDKSHAFDPLDEKRGDAGESLRTRFLPARPNRLPLFCRLKRKFASFMKKVGSFHRIHLQSSQTMTTTTLRRMARTRRLVTSLSRLLASKSEVISQIRKRFLTWLGRFGHNIYTDDLDIAIYMGDVQDHILTLQQALNHYEHLLSESHPAYLSQLRLSVSRGKKGTDKAILMLSLVSLGALVPGPIIGLFSMNIHAPRNSIDPPTPSGPYYWFGIVLVLVLLLQCAFLSLARYWWVGAKRRRNSKLS</sequence>
<feature type="compositionally biased region" description="Low complexity" evidence="1">
    <location>
        <begin position="80"/>
        <end position="92"/>
    </location>
</feature>
<keyword evidence="2" id="KW-0472">Membrane</keyword>
<gene>
    <name evidence="3" type="ORF">PAXRUDRAFT_828359</name>
</gene>
<dbReference type="STRING" id="930991.A0A0D0DAC9"/>
<name>A0A0D0DAC9_9AGAM</name>
<dbReference type="GO" id="GO:0016020">
    <property type="term" value="C:membrane"/>
    <property type="evidence" value="ECO:0007669"/>
    <property type="project" value="InterPro"/>
</dbReference>
<keyword evidence="2" id="KW-0812">Transmembrane</keyword>
<feature type="compositionally biased region" description="Basic and acidic residues" evidence="1">
    <location>
        <begin position="15"/>
        <end position="31"/>
    </location>
</feature>
<dbReference type="Gene3D" id="3.30.460.20">
    <property type="entry name" value="CorA soluble domain-like"/>
    <property type="match status" value="1"/>
</dbReference>
<dbReference type="GO" id="GO:0010961">
    <property type="term" value="P:intracellular magnesium ion homeostasis"/>
    <property type="evidence" value="ECO:0007669"/>
    <property type="project" value="TreeGrafter"/>
</dbReference>
<dbReference type="Pfam" id="PF01544">
    <property type="entry name" value="CorA"/>
    <property type="match status" value="1"/>
</dbReference>
<keyword evidence="2" id="KW-1133">Transmembrane helix</keyword>
<dbReference type="OrthoDB" id="29879at2759"/>
<dbReference type="InterPro" id="IPR002523">
    <property type="entry name" value="MgTranspt_CorA/ZnTranspt_ZntB"/>
</dbReference>
<protein>
    <recommendedName>
        <fullName evidence="5">Magnesium transporter</fullName>
    </recommendedName>
</protein>
<proteinExistence type="predicted"/>
<dbReference type="Proteomes" id="UP000054538">
    <property type="component" value="Unassembled WGS sequence"/>
</dbReference>
<keyword evidence="4" id="KW-1185">Reference proteome</keyword>
<evidence type="ECO:0000313" key="3">
    <source>
        <dbReference type="EMBL" id="KIK94077.1"/>
    </source>
</evidence>
<feature type="compositionally biased region" description="Low complexity" evidence="1">
    <location>
        <begin position="38"/>
        <end position="55"/>
    </location>
</feature>
<dbReference type="HOGENOM" id="CLU_007127_11_2_1"/>
<dbReference type="InterPro" id="IPR045861">
    <property type="entry name" value="CorA_cytoplasmic_dom"/>
</dbReference>
<evidence type="ECO:0008006" key="5">
    <source>
        <dbReference type="Google" id="ProtNLM"/>
    </source>
</evidence>
<dbReference type="SUPFAM" id="SSF143865">
    <property type="entry name" value="CorA soluble domain-like"/>
    <property type="match status" value="1"/>
</dbReference>
<reference evidence="4" key="2">
    <citation type="submission" date="2015-01" db="EMBL/GenBank/DDBJ databases">
        <title>Evolutionary Origins and Diversification of the Mycorrhizal Mutualists.</title>
        <authorList>
            <consortium name="DOE Joint Genome Institute"/>
            <consortium name="Mycorrhizal Genomics Consortium"/>
            <person name="Kohler A."/>
            <person name="Kuo A."/>
            <person name="Nagy L.G."/>
            <person name="Floudas D."/>
            <person name="Copeland A."/>
            <person name="Barry K.W."/>
            <person name="Cichocki N."/>
            <person name="Veneault-Fourrey C."/>
            <person name="LaButti K."/>
            <person name="Lindquist E.A."/>
            <person name="Lipzen A."/>
            <person name="Lundell T."/>
            <person name="Morin E."/>
            <person name="Murat C."/>
            <person name="Riley R."/>
            <person name="Ohm R."/>
            <person name="Sun H."/>
            <person name="Tunlid A."/>
            <person name="Henrissat B."/>
            <person name="Grigoriev I.V."/>
            <person name="Hibbett D.S."/>
            <person name="Martin F."/>
        </authorList>
    </citation>
    <scope>NUCLEOTIDE SEQUENCE [LARGE SCALE GENOMIC DNA]</scope>
    <source>
        <strain evidence="4">Ve08.2h10</strain>
    </source>
</reference>
<dbReference type="AlphaFoldDB" id="A0A0D0DAC9"/>
<feature type="region of interest" description="Disordered" evidence="1">
    <location>
        <begin position="76"/>
        <end position="124"/>
    </location>
</feature>
<feature type="region of interest" description="Disordered" evidence="1">
    <location>
        <begin position="221"/>
        <end position="263"/>
    </location>
</feature>
<feature type="compositionally biased region" description="Polar residues" evidence="1">
    <location>
        <begin position="113"/>
        <end position="122"/>
    </location>
</feature>
<dbReference type="GO" id="GO:0015095">
    <property type="term" value="F:magnesium ion transmembrane transporter activity"/>
    <property type="evidence" value="ECO:0007669"/>
    <property type="project" value="InterPro"/>
</dbReference>
<reference evidence="3 4" key="1">
    <citation type="submission" date="2014-04" db="EMBL/GenBank/DDBJ databases">
        <authorList>
            <consortium name="DOE Joint Genome Institute"/>
            <person name="Kuo A."/>
            <person name="Kohler A."/>
            <person name="Jargeat P."/>
            <person name="Nagy L.G."/>
            <person name="Floudas D."/>
            <person name="Copeland A."/>
            <person name="Barry K.W."/>
            <person name="Cichocki N."/>
            <person name="Veneault-Fourrey C."/>
            <person name="LaButti K."/>
            <person name="Lindquist E.A."/>
            <person name="Lipzen A."/>
            <person name="Lundell T."/>
            <person name="Morin E."/>
            <person name="Murat C."/>
            <person name="Sun H."/>
            <person name="Tunlid A."/>
            <person name="Henrissat B."/>
            <person name="Grigoriev I.V."/>
            <person name="Hibbett D.S."/>
            <person name="Martin F."/>
            <person name="Nordberg H.P."/>
            <person name="Cantor M.N."/>
            <person name="Hua S.X."/>
        </authorList>
    </citation>
    <scope>NUCLEOTIDE SEQUENCE [LARGE SCALE GENOMIC DNA]</scope>
    <source>
        <strain evidence="3 4">Ve08.2h10</strain>
    </source>
</reference>
<feature type="region of interest" description="Disordered" evidence="1">
    <location>
        <begin position="1"/>
        <end position="55"/>
    </location>
</feature>
<evidence type="ECO:0000313" key="4">
    <source>
        <dbReference type="Proteomes" id="UP000054538"/>
    </source>
</evidence>
<evidence type="ECO:0000256" key="1">
    <source>
        <dbReference type="SAM" id="MobiDB-lite"/>
    </source>
</evidence>